<dbReference type="HOGENOM" id="CLU_248961_0_0_1"/>
<gene>
    <name evidence="1" type="primary">AlNc14C22G2267</name>
    <name evidence="1" type="ORF">ALNC14_026360</name>
</gene>
<organism evidence="1">
    <name type="scientific">Albugo laibachii Nc14</name>
    <dbReference type="NCBI Taxonomy" id="890382"/>
    <lineage>
        <taxon>Eukaryota</taxon>
        <taxon>Sar</taxon>
        <taxon>Stramenopiles</taxon>
        <taxon>Oomycota</taxon>
        <taxon>Peronosporomycetes</taxon>
        <taxon>Albuginales</taxon>
        <taxon>Albuginaceae</taxon>
        <taxon>Albugo</taxon>
    </lineage>
</organism>
<dbReference type="EMBL" id="FR824067">
    <property type="protein sequence ID" value="CCA16493.1"/>
    <property type="molecule type" value="Genomic_DNA"/>
</dbReference>
<proteinExistence type="predicted"/>
<protein>
    <submittedName>
        <fullName evidence="1">Uncharacterized protein AlNc14C22G2267</fullName>
    </submittedName>
</protein>
<evidence type="ECO:0000313" key="1">
    <source>
        <dbReference type="EMBL" id="CCA16493.1"/>
    </source>
</evidence>
<sequence>MRFDPQSCGVSNQDIQRQLDIIKNLDTSDFQSHYISSQRGKWSSPRSVYSSSVSSFDVDDTSHRRYVSIHSPSNNASEKLAEFAFIRWRTYSRRKKKNRKRNAMQIFRWKRMTFRRWVHDTRARLLVVRYRKLFLLQKWLRWTHQQQKVARYFERRPRAQSVAIRVRKKQNFHGWRRLSVSRQHTRQLLALFASSRAQGIRSQTWKHLRLHVVIARLCRNRSNKIFIAWMEFTEYKIDRRFLLSTSMDRVALCRQRGGLNRWRETLCRRNEERHRCALVGLYISRRMCFSRWLGYSHTHQRIVRFLDVIQKRSRKCYFTGWTLYMTAVNRGRILTEKQTQTCRKKCLMAWKDHCVHSRKIRRAHELLDSFYLRRTWSTLRSWLESQKTLRRWIDQRKWRDTSRWWQLGWKRIHKKRMDRNRVTLRLLEKRGLCRWKAYSAAQKKRSRRIQCMQERIAQAICRSMLARWRIFQCRQQRMRQLNEQVFRYSQNLLRYKGIQRLWQAAQQTTVGKLRFHAFRRRHRALRKRKMLLGWRVGAHSRRFDRQRVESLQKYDEVRTKKLFISQCRDRFELRRRLERFLVQIVQNRLGDSLWKWRIYVHQRVTVMEKRHERRIKLLCMAIRVWKSVITHQSSKRALKNHIGALVAEKRLQSALSRWKELRYAVSFDQIHTSRTGFLLRAGWSYWREQYADHIQSLDADRKRRILQGWNRWAQAQAIFIEKHQIFLQKLPTHPKCSIFYRQWSRWRWRTQCLKEERRVLARIKVLSLELFWIKWHFLHRFKVIWRRWRYLGHHRAFLNKSLRVEILQLWYTRWKVRFAIGNAPKIHHKNNVREKIFKTWWKWTVRRLQERLIQVEDSDYILPANRSNKYLDVFQRRNMLRVDLQGSPSRISTCTCPLESLKPESSLMKHRIVIPRHRKYPKRMVRSRSKNRIRKPEREEEKVKTIRTVAEAHLNLPSDQILPQSNLETLSSDSLVDSQRLLPLNHDSLSTLRDFQSDGISLQSLANCKLYDEIRDESRQHQQLTKTTTRVHAHSVSLAEIIGITDSNTVKSSQQRCVTGKRPLTSSKKTVLSEQKRIQFRTYSKDEILLHYASRVLSYQAENDNFTRSFSGGLKAIAFEAVRDFGLFRSKMYLPNFLKLLGSESIGVEAQESMSKSRLLQSLKKILSHVIAKSQGYRAYLRSINEQPKEPLDWYLSRPLPDTNKVVADAAPWVTDPLPPLFITAFEKFEMCIQRYWRILNNFFAWHSKDQRTSKEVSKAEIPRARFLLLFQHLNIVPQLFGRREVETFMDQSCSPRARMESSGRLCLPETLFFSEYIETLIRCAWTLRWSPDISSAEEKDGTVQVVQFVMLIFAMEGSGSILHLQAEDVDVVMKFFQRKRASARHNKSVAFRQVLHDSSRKMNLSVRTHFESTKIAEPERNIVDNLMQEDKDPINAQSRWQCASLDTPNESEEKDPFFREILTSFGEIEAQLARYNSPRARVTDDDVVRTIDRG</sequence>
<accession>F0W5V2</accession>
<reference evidence="1" key="1">
    <citation type="journal article" date="2011" name="PLoS Biol.">
        <title>Gene gain and loss during evolution of obligate parasitism in the white rust pathogen of Arabidopsis thaliana.</title>
        <authorList>
            <person name="Kemen E."/>
            <person name="Gardiner A."/>
            <person name="Schultz-Larsen T."/>
            <person name="Kemen A.C."/>
            <person name="Balmuth A.L."/>
            <person name="Robert-Seilaniantz A."/>
            <person name="Bailey K."/>
            <person name="Holub E."/>
            <person name="Studholme D.J."/>
            <person name="Maclean D."/>
            <person name="Jones J.D."/>
        </authorList>
    </citation>
    <scope>NUCLEOTIDE SEQUENCE</scope>
</reference>
<reference evidence="1" key="2">
    <citation type="submission" date="2011-02" db="EMBL/GenBank/DDBJ databases">
        <authorList>
            <person name="MacLean D."/>
        </authorList>
    </citation>
    <scope>NUCLEOTIDE SEQUENCE</scope>
</reference>
<name>F0W5V2_9STRA</name>